<dbReference type="GO" id="GO:0003676">
    <property type="term" value="F:nucleic acid binding"/>
    <property type="evidence" value="ECO:0007669"/>
    <property type="project" value="InterPro"/>
</dbReference>
<dbReference type="InterPro" id="IPR002156">
    <property type="entry name" value="RNaseH_domain"/>
</dbReference>
<comment type="caution">
    <text evidence="2">The sequence shown here is derived from an EMBL/GenBank/DDBJ whole genome shotgun (WGS) entry which is preliminary data.</text>
</comment>
<evidence type="ECO:0000313" key="3">
    <source>
        <dbReference type="Proteomes" id="UP000095767"/>
    </source>
</evidence>
<protein>
    <recommendedName>
        <fullName evidence="1">RNase H type-1 domain-containing protein</fullName>
    </recommendedName>
</protein>
<dbReference type="STRING" id="888268.A0A1E5UK32"/>
<dbReference type="AlphaFoldDB" id="A0A1E5UK32"/>
<evidence type="ECO:0000259" key="1">
    <source>
        <dbReference type="Pfam" id="PF13456"/>
    </source>
</evidence>
<organism evidence="2 3">
    <name type="scientific">Dichanthelium oligosanthes</name>
    <dbReference type="NCBI Taxonomy" id="888268"/>
    <lineage>
        <taxon>Eukaryota</taxon>
        <taxon>Viridiplantae</taxon>
        <taxon>Streptophyta</taxon>
        <taxon>Embryophyta</taxon>
        <taxon>Tracheophyta</taxon>
        <taxon>Spermatophyta</taxon>
        <taxon>Magnoliopsida</taxon>
        <taxon>Liliopsida</taxon>
        <taxon>Poales</taxon>
        <taxon>Poaceae</taxon>
        <taxon>PACMAD clade</taxon>
        <taxon>Panicoideae</taxon>
        <taxon>Panicodae</taxon>
        <taxon>Paniceae</taxon>
        <taxon>Dichantheliinae</taxon>
        <taxon>Dichanthelium</taxon>
    </lineage>
</organism>
<sequence>AGLGVVVRHSKGSVQFTTWRVLFRCADAAEAEAIACVEGIRLATQWCRQLVIIESDCARVVAVLHSKSMDKSTLSFVVAEGKELSQLLSKWRMSQVKREGNQVANELALLARRTVHSAVLLRNSPACVS</sequence>
<dbReference type="SUPFAM" id="SSF53098">
    <property type="entry name" value="Ribonuclease H-like"/>
    <property type="match status" value="1"/>
</dbReference>
<name>A0A1E5UK32_9POAL</name>
<gene>
    <name evidence="2" type="ORF">BAE44_0025811</name>
</gene>
<feature type="non-terminal residue" evidence="2">
    <location>
        <position position="1"/>
    </location>
</feature>
<proteinExistence type="predicted"/>
<dbReference type="Gene3D" id="3.30.420.10">
    <property type="entry name" value="Ribonuclease H-like superfamily/Ribonuclease H"/>
    <property type="match status" value="1"/>
</dbReference>
<dbReference type="PANTHER" id="PTHR47723:SF24">
    <property type="entry name" value="RNASE H TYPE-1 DOMAIN-CONTAINING PROTEIN"/>
    <property type="match status" value="1"/>
</dbReference>
<dbReference type="InterPro" id="IPR036397">
    <property type="entry name" value="RNaseH_sf"/>
</dbReference>
<dbReference type="Proteomes" id="UP000095767">
    <property type="component" value="Unassembled WGS sequence"/>
</dbReference>
<dbReference type="EMBL" id="LWDX02074293">
    <property type="protein sequence ID" value="OEL13168.1"/>
    <property type="molecule type" value="Genomic_DNA"/>
</dbReference>
<dbReference type="InterPro" id="IPR012337">
    <property type="entry name" value="RNaseH-like_sf"/>
</dbReference>
<dbReference type="PANTHER" id="PTHR47723">
    <property type="entry name" value="OS05G0353850 PROTEIN"/>
    <property type="match status" value="1"/>
</dbReference>
<dbReference type="InterPro" id="IPR053151">
    <property type="entry name" value="RNase_H-like"/>
</dbReference>
<feature type="domain" description="RNase H type-1" evidence="1">
    <location>
        <begin position="1"/>
        <end position="108"/>
    </location>
</feature>
<dbReference type="GO" id="GO:0004523">
    <property type="term" value="F:RNA-DNA hybrid ribonuclease activity"/>
    <property type="evidence" value="ECO:0007669"/>
    <property type="project" value="InterPro"/>
</dbReference>
<accession>A0A1E5UK32</accession>
<dbReference type="Pfam" id="PF13456">
    <property type="entry name" value="RVT_3"/>
    <property type="match status" value="1"/>
</dbReference>
<keyword evidence="3" id="KW-1185">Reference proteome</keyword>
<dbReference type="OrthoDB" id="694273at2759"/>
<reference evidence="2 3" key="1">
    <citation type="submission" date="2016-09" db="EMBL/GenBank/DDBJ databases">
        <title>The draft genome of Dichanthelium oligosanthes: A C3 panicoid grass species.</title>
        <authorList>
            <person name="Studer A.J."/>
            <person name="Schnable J.C."/>
            <person name="Brutnell T.P."/>
        </authorList>
    </citation>
    <scope>NUCLEOTIDE SEQUENCE [LARGE SCALE GENOMIC DNA]</scope>
    <source>
        <strain evidence="3">cv. Kellogg 1175</strain>
        <tissue evidence="2">Leaf</tissue>
    </source>
</reference>
<evidence type="ECO:0000313" key="2">
    <source>
        <dbReference type="EMBL" id="OEL13168.1"/>
    </source>
</evidence>